<dbReference type="Proteomes" id="UP000005095">
    <property type="component" value="Chromosome"/>
</dbReference>
<dbReference type="HOGENOM" id="CLU_213005_0_0_2"/>
<evidence type="ECO:0000313" key="2">
    <source>
        <dbReference type="Proteomes" id="UP000005095"/>
    </source>
</evidence>
<evidence type="ECO:0000313" key="1">
    <source>
        <dbReference type="EMBL" id="EJG06935.1"/>
    </source>
</evidence>
<proteinExistence type="predicted"/>
<gene>
    <name evidence="1" type="ORF">Metli_0977</name>
</gene>
<keyword evidence="2" id="KW-1185">Reference proteome</keyword>
<organism evidence="1 2">
    <name type="scientific">Methanofollis liminatans DSM 4140</name>
    <dbReference type="NCBI Taxonomy" id="28892"/>
    <lineage>
        <taxon>Archaea</taxon>
        <taxon>Methanobacteriati</taxon>
        <taxon>Methanobacteriota</taxon>
        <taxon>Stenosarchaea group</taxon>
        <taxon>Methanomicrobia</taxon>
        <taxon>Methanomicrobiales</taxon>
        <taxon>Methanomicrobiaceae</taxon>
        <taxon>Methanofollis</taxon>
    </lineage>
</organism>
<dbReference type="AlphaFoldDB" id="J1L2N2"/>
<dbReference type="OrthoDB" id="105653at2157"/>
<dbReference type="RefSeq" id="WP_004038466.1">
    <property type="nucleotide sequence ID" value="NZ_CM001555.1"/>
</dbReference>
<protein>
    <submittedName>
        <fullName evidence="1">Uncharacterized protein</fullName>
    </submittedName>
</protein>
<sequence length="48" mass="5675">MAKPVERGLVLKGKDARRFHEYMERPTYTDDARRLIRLAAQKAKDRCL</sequence>
<reference evidence="1 2" key="1">
    <citation type="submission" date="2011-08" db="EMBL/GenBank/DDBJ databases">
        <title>The complete genome of Methanofollis liminatans DSM 4140.</title>
        <authorList>
            <consortium name="US DOE Joint Genome Institute (JGI-PGF)"/>
            <person name="Lucas S."/>
            <person name="Han J."/>
            <person name="Lapidus A."/>
            <person name="Bruce D."/>
            <person name="Goodwin L."/>
            <person name="Pitluck S."/>
            <person name="Peters L."/>
            <person name="Kyrpides N."/>
            <person name="Mavromatis K."/>
            <person name="Ivanova N."/>
            <person name="Mikhailova N."/>
            <person name="Lu M."/>
            <person name="Detter J.C."/>
            <person name="Tapia R."/>
            <person name="Han C."/>
            <person name="Land M."/>
            <person name="Hauser L."/>
            <person name="Markowitz V."/>
            <person name="Cheng J.-F."/>
            <person name="Hugenholtz P."/>
            <person name="Woyke T."/>
            <person name="Wu D."/>
            <person name="Spring S."/>
            <person name="Schuler E."/>
            <person name="Brambilla E."/>
            <person name="Klenk H.-P."/>
            <person name="Eisen J.A."/>
        </authorList>
    </citation>
    <scope>NUCLEOTIDE SEQUENCE [LARGE SCALE GENOMIC DNA]</scope>
    <source>
        <strain evidence="1 2">DSM 4140</strain>
    </source>
</reference>
<name>J1L2N2_9EURY</name>
<dbReference type="EMBL" id="CM001555">
    <property type="protein sequence ID" value="EJG06935.1"/>
    <property type="molecule type" value="Genomic_DNA"/>
</dbReference>
<accession>J1L2N2</accession>